<sequence>MTSKCDQINITTLGNFDVIKGDQSLLSMHPGSKKIWELFKFMLTYRGRSFTPESLVDALWPTEDYSDPRGALRRQMHRLRQLLHESGVEHQCGTLIVFRNGYYQWNTDSVTYVDCELFEKAIEKADSFKRSDPVKALLHYREAVSLYKGEYLPDCSEHQWVFSVRNLYRRLFLKAILALGELTSSQEDYQAFLPICEKAIQLDYYEEDFHLLYMDTLMYVGEKKTALQHYEQVTGFLYHEMGVKPSNAMKSMYKRILSTQEVHNSLDSLHAELEKNTTSETAFFCEPTIFRSIYELEWRRSERDGYQTVIGLLTITNLDINESLNKNMLKDFGSHLIRSLRKGDVVTKWNNTQFLVLLPGLTEDLMNQVVSRILTSYNRINETFPAAIKFEIRQVLPPQNIISDNSSSKLPAIPKHSSDA</sequence>
<dbReference type="PANTHER" id="PTHR35807:SF2">
    <property type="entry name" value="TRANSCRIPTIONAL ACTIVATOR DOMAIN"/>
    <property type="match status" value="1"/>
</dbReference>
<proteinExistence type="predicted"/>
<dbReference type="AlphaFoldDB" id="A0A1I3DN89"/>
<protein>
    <submittedName>
        <fullName evidence="2">DNA-binding transcriptional activator of the SARP family</fullName>
    </submittedName>
</protein>
<keyword evidence="2" id="KW-0238">DNA-binding</keyword>
<name>A0A1I3DN89_9FIRM</name>
<dbReference type="InterPro" id="IPR000160">
    <property type="entry name" value="GGDEF_dom"/>
</dbReference>
<dbReference type="InterPro" id="IPR043128">
    <property type="entry name" value="Rev_trsase/Diguanyl_cyclase"/>
</dbReference>
<evidence type="ECO:0000313" key="2">
    <source>
        <dbReference type="EMBL" id="SFH88200.1"/>
    </source>
</evidence>
<dbReference type="RefSeq" id="WP_177208837.1">
    <property type="nucleotide sequence ID" value="NZ_FOQA01000004.1"/>
</dbReference>
<dbReference type="SUPFAM" id="SSF46894">
    <property type="entry name" value="C-terminal effector domain of the bipartite response regulators"/>
    <property type="match status" value="1"/>
</dbReference>
<dbReference type="STRING" id="69895.SAMN05192551_10433"/>
<dbReference type="InterPro" id="IPR029787">
    <property type="entry name" value="Nucleotide_cyclase"/>
</dbReference>
<dbReference type="Proteomes" id="UP000199287">
    <property type="component" value="Unassembled WGS sequence"/>
</dbReference>
<dbReference type="SUPFAM" id="SSF55073">
    <property type="entry name" value="Nucleotide cyclase"/>
    <property type="match status" value="1"/>
</dbReference>
<dbReference type="GO" id="GO:0003677">
    <property type="term" value="F:DNA binding"/>
    <property type="evidence" value="ECO:0007669"/>
    <property type="project" value="UniProtKB-KW"/>
</dbReference>
<dbReference type="Gene3D" id="3.30.70.270">
    <property type="match status" value="1"/>
</dbReference>
<dbReference type="PROSITE" id="PS50887">
    <property type="entry name" value="GGDEF"/>
    <property type="match status" value="1"/>
</dbReference>
<dbReference type="PANTHER" id="PTHR35807">
    <property type="entry name" value="TRANSCRIPTIONAL REGULATOR REDD-RELATED"/>
    <property type="match status" value="1"/>
</dbReference>
<dbReference type="InterPro" id="IPR005158">
    <property type="entry name" value="BTAD"/>
</dbReference>
<keyword evidence="3" id="KW-1185">Reference proteome</keyword>
<dbReference type="InterPro" id="IPR036388">
    <property type="entry name" value="WH-like_DNA-bd_sf"/>
</dbReference>
<evidence type="ECO:0000313" key="3">
    <source>
        <dbReference type="Proteomes" id="UP000199287"/>
    </source>
</evidence>
<dbReference type="SMART" id="SM01043">
    <property type="entry name" value="BTAD"/>
    <property type="match status" value="1"/>
</dbReference>
<dbReference type="EMBL" id="FOQA01000004">
    <property type="protein sequence ID" value="SFH88200.1"/>
    <property type="molecule type" value="Genomic_DNA"/>
</dbReference>
<dbReference type="InterPro" id="IPR016032">
    <property type="entry name" value="Sig_transdc_resp-reg_C-effctor"/>
</dbReference>
<dbReference type="Gene3D" id="1.10.10.10">
    <property type="entry name" value="Winged helix-like DNA-binding domain superfamily/Winged helix DNA-binding domain"/>
    <property type="match status" value="1"/>
</dbReference>
<evidence type="ECO:0000259" key="1">
    <source>
        <dbReference type="PROSITE" id="PS50887"/>
    </source>
</evidence>
<reference evidence="3" key="1">
    <citation type="submission" date="2016-10" db="EMBL/GenBank/DDBJ databases">
        <authorList>
            <person name="Varghese N."/>
            <person name="Submissions S."/>
        </authorList>
    </citation>
    <scope>NUCLEOTIDE SEQUENCE [LARGE SCALE GENOMIC DNA]</scope>
    <source>
        <strain evidence="3">Z-7934</strain>
    </source>
</reference>
<organism evidence="2 3">
    <name type="scientific">Tindallia magadiensis</name>
    <dbReference type="NCBI Taxonomy" id="69895"/>
    <lineage>
        <taxon>Bacteria</taxon>
        <taxon>Bacillati</taxon>
        <taxon>Bacillota</taxon>
        <taxon>Clostridia</taxon>
        <taxon>Peptostreptococcales</taxon>
        <taxon>Tindalliaceae</taxon>
        <taxon>Tindallia</taxon>
    </lineage>
</organism>
<gene>
    <name evidence="2" type="ORF">SAMN05192551_10433</name>
</gene>
<dbReference type="GO" id="GO:0006355">
    <property type="term" value="P:regulation of DNA-templated transcription"/>
    <property type="evidence" value="ECO:0007669"/>
    <property type="project" value="InterPro"/>
</dbReference>
<feature type="domain" description="GGDEF" evidence="1">
    <location>
        <begin position="311"/>
        <end position="420"/>
    </location>
</feature>
<dbReference type="InterPro" id="IPR011990">
    <property type="entry name" value="TPR-like_helical_dom_sf"/>
</dbReference>
<accession>A0A1I3DN89</accession>
<dbReference type="InterPro" id="IPR051677">
    <property type="entry name" value="AfsR-DnrI-RedD_regulator"/>
</dbReference>
<dbReference type="Pfam" id="PF03704">
    <property type="entry name" value="BTAD"/>
    <property type="match status" value="1"/>
</dbReference>
<dbReference type="SUPFAM" id="SSF48452">
    <property type="entry name" value="TPR-like"/>
    <property type="match status" value="1"/>
</dbReference>
<dbReference type="Gene3D" id="1.25.40.10">
    <property type="entry name" value="Tetratricopeptide repeat domain"/>
    <property type="match status" value="1"/>
</dbReference>